<evidence type="ECO:0000313" key="3">
    <source>
        <dbReference type="Proteomes" id="UP000006693"/>
    </source>
</evidence>
<name>A0A0H2WFW6_BURMA</name>
<dbReference type="EMBL" id="CP000010">
    <property type="protein sequence ID" value="AAU48010.1"/>
    <property type="molecule type" value="Genomic_DNA"/>
</dbReference>
<dbReference type="Proteomes" id="UP000006693">
    <property type="component" value="Chromosome 1"/>
</dbReference>
<feature type="region of interest" description="Disordered" evidence="1">
    <location>
        <begin position="1"/>
        <end position="57"/>
    </location>
</feature>
<dbReference type="KEGG" id="bma:BMA2932"/>
<evidence type="ECO:0000256" key="1">
    <source>
        <dbReference type="SAM" id="MobiDB-lite"/>
    </source>
</evidence>
<sequence length="57" mass="6359">MRRFLGGPPSRAFAPSRAPIADRRRAPLKHRPRGPVAGAARRDQDVERVRVTSRQAS</sequence>
<gene>
    <name evidence="2" type="ordered locus">BMA2932</name>
</gene>
<organism evidence="2 3">
    <name type="scientific">Burkholderia mallei (strain ATCC 23344)</name>
    <dbReference type="NCBI Taxonomy" id="243160"/>
    <lineage>
        <taxon>Bacteria</taxon>
        <taxon>Pseudomonadati</taxon>
        <taxon>Pseudomonadota</taxon>
        <taxon>Betaproteobacteria</taxon>
        <taxon>Burkholderiales</taxon>
        <taxon>Burkholderiaceae</taxon>
        <taxon>Burkholderia</taxon>
        <taxon>pseudomallei group</taxon>
    </lineage>
</organism>
<dbReference type="AlphaFoldDB" id="A0A0H2WFW6"/>
<feature type="compositionally biased region" description="Low complexity" evidence="1">
    <location>
        <begin position="8"/>
        <end position="19"/>
    </location>
</feature>
<proteinExistence type="predicted"/>
<dbReference type="HOGENOM" id="CLU_2987806_0_0_4"/>
<accession>A0A0H2WFW6</accession>
<evidence type="ECO:0000313" key="2">
    <source>
        <dbReference type="EMBL" id="AAU48010.1"/>
    </source>
</evidence>
<keyword evidence="3" id="KW-1185">Reference proteome</keyword>
<feature type="compositionally biased region" description="Basic and acidic residues" evidence="1">
    <location>
        <begin position="40"/>
        <end position="50"/>
    </location>
</feature>
<protein>
    <submittedName>
        <fullName evidence="2">Uncharacterized protein</fullName>
    </submittedName>
</protein>
<reference evidence="2 3" key="1">
    <citation type="journal article" date="2004" name="Proc. Natl. Acad. Sci. U.S.A.">
        <title>Structural flexibility in the Burkholderia mallei genome.</title>
        <authorList>
            <person name="Nierman W.C."/>
            <person name="DeShazer D."/>
            <person name="Kim H.S."/>
            <person name="Tettelin H."/>
            <person name="Nelson K.E."/>
            <person name="Feldblyum T."/>
            <person name="Ulrich R.L."/>
            <person name="Ronning C.M."/>
            <person name="Brinkac L.M."/>
            <person name="Daugherty S.C."/>
            <person name="Davidsen T.D."/>
            <person name="Deboy R.T."/>
            <person name="Dimitrov G."/>
            <person name="Dodson R.J."/>
            <person name="Durkin A.S."/>
            <person name="Gwinn M.L."/>
            <person name="Haft D.H."/>
            <person name="Khouri H."/>
            <person name="Kolonay J.F."/>
            <person name="Madupu R."/>
            <person name="Mohammoud Y."/>
            <person name="Nelson W.C."/>
            <person name="Radune D."/>
            <person name="Romero C.M."/>
            <person name="Sarria S."/>
            <person name="Selengut J."/>
            <person name="Shamblin C."/>
            <person name="Sullivan S.A."/>
            <person name="White O."/>
            <person name="Yu Y."/>
            <person name="Zafar N."/>
            <person name="Zhou L."/>
            <person name="Fraser C.M."/>
        </authorList>
    </citation>
    <scope>NUCLEOTIDE SEQUENCE [LARGE SCALE GENOMIC DNA]</scope>
    <source>
        <strain evidence="2 3">ATCC 23344</strain>
    </source>
</reference>